<sequence length="106" mass="11267">MKIVGYSVMGASAVVAAAIIYMQAVPDCFEGKARSIMEQAVAAKLKSPSTASFPSGGELIRIGDCYFNFSGPVDSQNGFGAIVRNRYSGVVTGEDYNVRDDLLAIY</sequence>
<accession>A0A420DHJ6</accession>
<name>A0A420DHJ6_9RHOB</name>
<dbReference type="RefSeq" id="WP_025062256.1">
    <property type="nucleotide sequence ID" value="NZ_RAQK01000002.1"/>
</dbReference>
<proteinExistence type="predicted"/>
<dbReference type="AlphaFoldDB" id="A0A420DHJ6"/>
<evidence type="ECO:0000313" key="1">
    <source>
        <dbReference type="EMBL" id="RKE93698.1"/>
    </source>
</evidence>
<comment type="caution">
    <text evidence="1">The sequence shown here is derived from an EMBL/GenBank/DDBJ whole genome shotgun (WGS) entry which is preliminary data.</text>
</comment>
<keyword evidence="2" id="KW-1185">Reference proteome</keyword>
<evidence type="ECO:0000313" key="2">
    <source>
        <dbReference type="Proteomes" id="UP000284407"/>
    </source>
</evidence>
<protein>
    <submittedName>
        <fullName evidence="1">Uncharacterized protein</fullName>
    </submittedName>
</protein>
<dbReference type="EMBL" id="RAQK01000002">
    <property type="protein sequence ID" value="RKE93698.1"/>
    <property type="molecule type" value="Genomic_DNA"/>
</dbReference>
<dbReference type="OrthoDB" id="74312at2"/>
<dbReference type="Proteomes" id="UP000284407">
    <property type="component" value="Unassembled WGS sequence"/>
</dbReference>
<organism evidence="1 2">
    <name type="scientific">Sulfitobacter guttiformis</name>
    <dbReference type="NCBI Taxonomy" id="74349"/>
    <lineage>
        <taxon>Bacteria</taxon>
        <taxon>Pseudomonadati</taxon>
        <taxon>Pseudomonadota</taxon>
        <taxon>Alphaproteobacteria</taxon>
        <taxon>Rhodobacterales</taxon>
        <taxon>Roseobacteraceae</taxon>
        <taxon>Sulfitobacter</taxon>
    </lineage>
</organism>
<gene>
    <name evidence="1" type="ORF">C8N30_2788</name>
</gene>
<reference evidence="1 2" key="1">
    <citation type="submission" date="2018-09" db="EMBL/GenBank/DDBJ databases">
        <title>Genomic Encyclopedia of Archaeal and Bacterial Type Strains, Phase II (KMG-II): from individual species to whole genera.</title>
        <authorList>
            <person name="Goeker M."/>
        </authorList>
    </citation>
    <scope>NUCLEOTIDE SEQUENCE [LARGE SCALE GENOMIC DNA]</scope>
    <source>
        <strain evidence="1 2">DSM 11458</strain>
    </source>
</reference>